<proteinExistence type="predicted"/>
<feature type="compositionally biased region" description="Basic residues" evidence="1">
    <location>
        <begin position="94"/>
        <end position="106"/>
    </location>
</feature>
<dbReference type="Pfam" id="PF14009">
    <property type="entry name" value="PADRE"/>
    <property type="match status" value="1"/>
</dbReference>
<dbReference type="OrthoDB" id="747498at2759"/>
<gene>
    <name evidence="2" type="ORF">HU200_005500</name>
</gene>
<feature type="region of interest" description="Disordered" evidence="1">
    <location>
        <begin position="67"/>
        <end position="125"/>
    </location>
</feature>
<dbReference type="InterPro" id="IPR025322">
    <property type="entry name" value="PADRE_dom"/>
</dbReference>
<evidence type="ECO:0000313" key="3">
    <source>
        <dbReference type="Proteomes" id="UP000636709"/>
    </source>
</evidence>
<comment type="caution">
    <text evidence="2">The sequence shown here is derived from an EMBL/GenBank/DDBJ whole genome shotgun (WGS) entry which is preliminary data.</text>
</comment>
<reference evidence="2" key="1">
    <citation type="submission" date="2020-07" db="EMBL/GenBank/DDBJ databases">
        <title>Genome sequence and genetic diversity analysis of an under-domesticated orphan crop, white fonio (Digitaria exilis).</title>
        <authorList>
            <person name="Bennetzen J.L."/>
            <person name="Chen S."/>
            <person name="Ma X."/>
            <person name="Wang X."/>
            <person name="Yssel A.E.J."/>
            <person name="Chaluvadi S.R."/>
            <person name="Johnson M."/>
            <person name="Gangashetty P."/>
            <person name="Hamidou F."/>
            <person name="Sanogo M.D."/>
            <person name="Zwaenepoel A."/>
            <person name="Wallace J."/>
            <person name="Van De Peer Y."/>
            <person name="Van Deynze A."/>
        </authorList>
    </citation>
    <scope>NUCLEOTIDE SEQUENCE</scope>
    <source>
        <tissue evidence="2">Leaves</tissue>
    </source>
</reference>
<dbReference type="AlphaFoldDB" id="A0A835FSR1"/>
<dbReference type="PANTHER" id="PTHR33413">
    <property type="entry name" value="EXPRESSED PROTEIN"/>
    <property type="match status" value="1"/>
</dbReference>
<evidence type="ECO:0000313" key="2">
    <source>
        <dbReference type="EMBL" id="KAF8772543.1"/>
    </source>
</evidence>
<name>A0A835FSR1_9POAL</name>
<feature type="compositionally biased region" description="Low complexity" evidence="1">
    <location>
        <begin position="109"/>
        <end position="124"/>
    </location>
</feature>
<protein>
    <submittedName>
        <fullName evidence="2">Uncharacterized protein</fullName>
    </submittedName>
</protein>
<feature type="compositionally biased region" description="Polar residues" evidence="1">
    <location>
        <begin position="294"/>
        <end position="303"/>
    </location>
</feature>
<dbReference type="PANTHER" id="PTHR33413:SF6">
    <property type="entry name" value="OS06G0236300 PROTEIN"/>
    <property type="match status" value="1"/>
</dbReference>
<organism evidence="2 3">
    <name type="scientific">Digitaria exilis</name>
    <dbReference type="NCBI Taxonomy" id="1010633"/>
    <lineage>
        <taxon>Eukaryota</taxon>
        <taxon>Viridiplantae</taxon>
        <taxon>Streptophyta</taxon>
        <taxon>Embryophyta</taxon>
        <taxon>Tracheophyta</taxon>
        <taxon>Spermatophyta</taxon>
        <taxon>Magnoliopsida</taxon>
        <taxon>Liliopsida</taxon>
        <taxon>Poales</taxon>
        <taxon>Poaceae</taxon>
        <taxon>PACMAD clade</taxon>
        <taxon>Panicoideae</taxon>
        <taxon>Panicodae</taxon>
        <taxon>Paniceae</taxon>
        <taxon>Anthephorinae</taxon>
        <taxon>Digitaria</taxon>
    </lineage>
</organism>
<feature type="region of interest" description="Disordered" evidence="1">
    <location>
        <begin position="234"/>
        <end position="303"/>
    </location>
</feature>
<sequence>MAALQSTLSEVARVSARSSGGGIPPPIGEPPTYGALELTWRWLAAGPTRTPGRRTARRGRQTYYATRAGEPLDPDPSVHTPPPAVNPTTGLARARPHRAPPLHKPHGASPSLSRRPPNSLTLPGGERRRRIEEEAAGMGNCQAAEAATVVVQHPRGRVERLYWATSAAEVMRSNPGHYVALVTHRPGKPAEEERRGAARVTRVKLLKPKDTLLLGQAYRLITVAEVTKALQAKKEEKTRRAQQQLQPNKHAGGNPGSEPQQLVDGSLDQDRDGRRSNPSSAAHSGARHRHWRPSLNSIAEVSS</sequence>
<evidence type="ECO:0000256" key="1">
    <source>
        <dbReference type="SAM" id="MobiDB-lite"/>
    </source>
</evidence>
<keyword evidence="3" id="KW-1185">Reference proteome</keyword>
<dbReference type="Proteomes" id="UP000636709">
    <property type="component" value="Unassembled WGS sequence"/>
</dbReference>
<dbReference type="EMBL" id="JACEFO010000375">
    <property type="protein sequence ID" value="KAF8772543.1"/>
    <property type="molecule type" value="Genomic_DNA"/>
</dbReference>
<accession>A0A835FSR1</accession>